<organism evidence="3 5">
    <name type="scientific">Thalassovita autumnalis</name>
    <dbReference type="NCBI Taxonomy" id="2072972"/>
    <lineage>
        <taxon>Bacteria</taxon>
        <taxon>Pseudomonadati</taxon>
        <taxon>Pseudomonadota</taxon>
        <taxon>Alphaproteobacteria</taxon>
        <taxon>Rhodobacterales</taxon>
        <taxon>Roseobacteraceae</taxon>
        <taxon>Thalassovita</taxon>
    </lineage>
</organism>
<dbReference type="HAMAP" id="MF_02066">
    <property type="entry name" value="CpoB"/>
    <property type="match status" value="1"/>
</dbReference>
<evidence type="ECO:0000313" key="3">
    <source>
        <dbReference type="EMBL" id="CUH70821.1"/>
    </source>
</evidence>
<dbReference type="Gene3D" id="1.25.40.10">
    <property type="entry name" value="Tetratricopeptide repeat domain"/>
    <property type="match status" value="1"/>
</dbReference>
<dbReference type="SUPFAM" id="SSF48452">
    <property type="entry name" value="TPR-like"/>
    <property type="match status" value="1"/>
</dbReference>
<dbReference type="OrthoDB" id="9763909at2"/>
<gene>
    <name evidence="1" type="primary">cpoB</name>
    <name evidence="2" type="ORF">TL5118_02440</name>
    <name evidence="3" type="ORF">TL5120_00601</name>
</gene>
<keyword evidence="1" id="KW-0132">Cell division</keyword>
<dbReference type="RefSeq" id="WP_058242157.1">
    <property type="nucleotide sequence ID" value="NZ_CYSB01000030.1"/>
</dbReference>
<reference evidence="2 4" key="2">
    <citation type="submission" date="2015-09" db="EMBL/GenBank/DDBJ databases">
        <authorList>
            <person name="Rodrigo-Torres L."/>
            <person name="Arahal D.R."/>
        </authorList>
    </citation>
    <scope>NUCLEOTIDE SEQUENCE [LARGE SCALE GENOMIC DNA]</scope>
    <source>
        <strain evidence="2 4">CECT 5118</strain>
    </source>
</reference>
<comment type="function">
    <text evidence="1">Mediates coordination of peptidoglycan synthesis and outer membrane constriction during cell division.</text>
</comment>
<comment type="similarity">
    <text evidence="1">Belongs to the CpoB family.</text>
</comment>
<sequence precursor="true">MRWFVMATCFALAAPVTGAFAQEQDQTLADIRQELSVLYVDLQRLKRELSTTGAPSGAAGGTILQRVNAIEGQMQRLTAKTEELEFRINRIATDGGNRVGDLEFRLCELEAGCDIASLAEGSTLGGDAGEEVVSPDVGVTDAPELAIGEEADFERADAALNEGDHATALSLLDQFIATYPGSPLTALAHLMRGDALAADGNQTASARAYLEAFSAAPQGDSAPEALYKLGFSLGQLGQTSEACVTLAEVAVRFPGADAVVAAEEERARLACS</sequence>
<dbReference type="Pfam" id="PF13174">
    <property type="entry name" value="TPR_6"/>
    <property type="match status" value="2"/>
</dbReference>
<keyword evidence="1" id="KW-0732">Signal</keyword>
<protein>
    <recommendedName>
        <fullName evidence="1">Cell division coordinator CpoB</fullName>
    </recommendedName>
</protein>
<dbReference type="InterPro" id="IPR014162">
    <property type="entry name" value="CpoB_C"/>
</dbReference>
<dbReference type="GO" id="GO:0030288">
    <property type="term" value="C:outer membrane-bounded periplasmic space"/>
    <property type="evidence" value="ECO:0007669"/>
    <property type="project" value="UniProtKB-UniRule"/>
</dbReference>
<accession>A0A0P1G2J5</accession>
<feature type="coiled-coil region" evidence="1">
    <location>
        <begin position="28"/>
        <end position="87"/>
    </location>
</feature>
<comment type="subcellular location">
    <subcellularLocation>
        <location evidence="1">Periplasm</location>
    </subcellularLocation>
</comment>
<dbReference type="NCBIfam" id="TIGR02795">
    <property type="entry name" value="tol_pal_ybgF"/>
    <property type="match status" value="1"/>
</dbReference>
<evidence type="ECO:0000313" key="2">
    <source>
        <dbReference type="EMBL" id="CUH68020.1"/>
    </source>
</evidence>
<dbReference type="InterPro" id="IPR034706">
    <property type="entry name" value="CpoB"/>
</dbReference>
<feature type="signal peptide" evidence="1">
    <location>
        <begin position="1"/>
        <end position="21"/>
    </location>
</feature>
<feature type="chain" id="PRO_5009984566" description="Cell division coordinator CpoB" evidence="1">
    <location>
        <begin position="22"/>
        <end position="272"/>
    </location>
</feature>
<evidence type="ECO:0000313" key="4">
    <source>
        <dbReference type="Proteomes" id="UP000051086"/>
    </source>
</evidence>
<dbReference type="InterPro" id="IPR011990">
    <property type="entry name" value="TPR-like_helical_dom_sf"/>
</dbReference>
<dbReference type="EMBL" id="CYSC01000015">
    <property type="protein sequence ID" value="CUH70821.1"/>
    <property type="molecule type" value="Genomic_DNA"/>
</dbReference>
<keyword evidence="1" id="KW-0574">Periplasm</keyword>
<dbReference type="AlphaFoldDB" id="A0A0P1G2J5"/>
<keyword evidence="1" id="KW-0131">Cell cycle</keyword>
<evidence type="ECO:0000256" key="1">
    <source>
        <dbReference type="HAMAP-Rule" id="MF_02066"/>
    </source>
</evidence>
<dbReference type="GO" id="GO:0043093">
    <property type="term" value="P:FtsZ-dependent cytokinesis"/>
    <property type="evidence" value="ECO:0007669"/>
    <property type="project" value="UniProtKB-UniRule"/>
</dbReference>
<proteinExistence type="inferred from homology"/>
<keyword evidence="4" id="KW-1185">Reference proteome</keyword>
<dbReference type="InterPro" id="IPR019734">
    <property type="entry name" value="TPR_rpt"/>
</dbReference>
<reference evidence="3 5" key="1">
    <citation type="submission" date="2015-09" db="EMBL/GenBank/DDBJ databases">
        <authorList>
            <consortium name="Swine Surveillance"/>
        </authorList>
    </citation>
    <scope>NUCLEOTIDE SEQUENCE [LARGE SCALE GENOMIC DNA]</scope>
    <source>
        <strain evidence="3 5">5120</strain>
    </source>
</reference>
<dbReference type="Proteomes" id="UP000051086">
    <property type="component" value="Unassembled WGS sequence"/>
</dbReference>
<evidence type="ECO:0000313" key="5">
    <source>
        <dbReference type="Proteomes" id="UP000051887"/>
    </source>
</evidence>
<dbReference type="Proteomes" id="UP000051887">
    <property type="component" value="Unassembled WGS sequence"/>
</dbReference>
<keyword evidence="1" id="KW-0175">Coiled coil</keyword>
<dbReference type="EMBL" id="CYSB01000030">
    <property type="protein sequence ID" value="CUH68020.1"/>
    <property type="molecule type" value="Genomic_DNA"/>
</dbReference>
<name>A0A0P1G2J5_9RHOB</name>